<feature type="compositionally biased region" description="Polar residues" evidence="1">
    <location>
        <begin position="9"/>
        <end position="20"/>
    </location>
</feature>
<sequence>MVYPKRSDSLNLHSSRSTTRPSDELKARIVGALSSRTFVCPQCKNVQRLDPTIVFNNRVNSGGSDGQFESGIESDTRKKSIEAEDREEEEGGKRIRRLSSEVKRLDSTGERCYAFFTSVPRLDGERQGGWWRKNAEPQEEDAGSATMTDTSSCGYSKSSFLRKALALRRGNSRTPLTGEEDKVVTHDLDICKNVQLPRADCQTIEDETVGAEDDVDEAEENCVVMAAEGGGEGGRTTSSVSRHSQRAKRVSSGVASFFRRLLLAQTEEEVDAIRNQTEACKSDLAVVSLF</sequence>
<dbReference type="EMBL" id="CAAALY010252699">
    <property type="protein sequence ID" value="VEL36604.1"/>
    <property type="molecule type" value="Genomic_DNA"/>
</dbReference>
<accession>A0A3S5B850</accession>
<evidence type="ECO:0000313" key="3">
    <source>
        <dbReference type="Proteomes" id="UP000784294"/>
    </source>
</evidence>
<evidence type="ECO:0000313" key="2">
    <source>
        <dbReference type="EMBL" id="VEL36604.1"/>
    </source>
</evidence>
<name>A0A3S5B850_9PLAT</name>
<reference evidence="2" key="1">
    <citation type="submission" date="2018-11" db="EMBL/GenBank/DDBJ databases">
        <authorList>
            <consortium name="Pathogen Informatics"/>
        </authorList>
    </citation>
    <scope>NUCLEOTIDE SEQUENCE</scope>
</reference>
<protein>
    <submittedName>
        <fullName evidence="2">Uncharacterized protein</fullName>
    </submittedName>
</protein>
<organism evidence="2 3">
    <name type="scientific">Protopolystoma xenopodis</name>
    <dbReference type="NCBI Taxonomy" id="117903"/>
    <lineage>
        <taxon>Eukaryota</taxon>
        <taxon>Metazoa</taxon>
        <taxon>Spiralia</taxon>
        <taxon>Lophotrochozoa</taxon>
        <taxon>Platyhelminthes</taxon>
        <taxon>Monogenea</taxon>
        <taxon>Polyopisthocotylea</taxon>
        <taxon>Polystomatidea</taxon>
        <taxon>Polystomatidae</taxon>
        <taxon>Protopolystoma</taxon>
    </lineage>
</organism>
<dbReference type="AlphaFoldDB" id="A0A3S5B850"/>
<evidence type="ECO:0000256" key="1">
    <source>
        <dbReference type="SAM" id="MobiDB-lite"/>
    </source>
</evidence>
<feature type="region of interest" description="Disordered" evidence="1">
    <location>
        <begin position="57"/>
        <end position="93"/>
    </location>
</feature>
<feature type="region of interest" description="Disordered" evidence="1">
    <location>
        <begin position="1"/>
        <end position="23"/>
    </location>
</feature>
<feature type="compositionally biased region" description="Basic and acidic residues" evidence="1">
    <location>
        <begin position="74"/>
        <end position="83"/>
    </location>
</feature>
<feature type="region of interest" description="Disordered" evidence="1">
    <location>
        <begin position="125"/>
        <end position="151"/>
    </location>
</feature>
<keyword evidence="3" id="KW-1185">Reference proteome</keyword>
<comment type="caution">
    <text evidence="2">The sequence shown here is derived from an EMBL/GenBank/DDBJ whole genome shotgun (WGS) entry which is preliminary data.</text>
</comment>
<dbReference type="Proteomes" id="UP000784294">
    <property type="component" value="Unassembled WGS sequence"/>
</dbReference>
<gene>
    <name evidence="2" type="ORF">PXEA_LOCUS30044</name>
</gene>
<proteinExistence type="predicted"/>